<dbReference type="GO" id="GO:0016646">
    <property type="term" value="F:oxidoreductase activity, acting on the CH-NH group of donors, NAD or NADP as acceptor"/>
    <property type="evidence" value="ECO:0007669"/>
    <property type="project" value="TreeGrafter"/>
</dbReference>
<dbReference type="AlphaFoldDB" id="A0A078M7K2"/>
<dbReference type="EMBL" id="LN483074">
    <property type="protein sequence ID" value="CEA01352.1"/>
    <property type="molecule type" value="Genomic_DNA"/>
</dbReference>
<dbReference type="PATRIC" id="fig|1461583.4.peg.837"/>
<organism evidence="2">
    <name type="scientific">Metalysinibacillus saudimassiliensis</name>
    <dbReference type="NCBI Taxonomy" id="1461583"/>
    <lineage>
        <taxon>Bacteria</taxon>
        <taxon>Bacillati</taxon>
        <taxon>Bacillota</taxon>
        <taxon>Bacilli</taxon>
        <taxon>Bacillales</taxon>
        <taxon>Caryophanaceae</taxon>
        <taxon>Metalysinibacillus</taxon>
    </lineage>
</organism>
<protein>
    <recommendedName>
        <fullName evidence="1">NAD(P)-binding domain-containing protein</fullName>
    </recommendedName>
</protein>
<dbReference type="InterPro" id="IPR051606">
    <property type="entry name" value="Polyketide_Oxido-like"/>
</dbReference>
<dbReference type="HOGENOM" id="CLU_025711_3_2_9"/>
<dbReference type="CDD" id="cd05244">
    <property type="entry name" value="BVR-B_like_SDR_a"/>
    <property type="match status" value="1"/>
</dbReference>
<accession>A0A078M7K2</accession>
<dbReference type="Pfam" id="PF13460">
    <property type="entry name" value="NAD_binding_10"/>
    <property type="match status" value="1"/>
</dbReference>
<dbReference type="PANTHER" id="PTHR43355">
    <property type="entry name" value="FLAVIN REDUCTASE (NADPH)"/>
    <property type="match status" value="1"/>
</dbReference>
<dbReference type="SUPFAM" id="SSF51735">
    <property type="entry name" value="NAD(P)-binding Rossmann-fold domains"/>
    <property type="match status" value="1"/>
</dbReference>
<evidence type="ECO:0000313" key="2">
    <source>
        <dbReference type="EMBL" id="CEA01352.1"/>
    </source>
</evidence>
<name>A0A078M7K2_9BACL</name>
<gene>
    <name evidence="2" type="ORF">BN1050_00877</name>
</gene>
<proteinExistence type="predicted"/>
<sequence length="208" mass="22593">MNIAIIGATGHSGQKILAEAIERGHIVTAIVRDETKLEQDVKVIEKDLFDLTTADIEPFDVVISTFNAPAGKEEMHVSANQHLISIFEDAPQVRLVVVGGAGSLFMDDSKTTRLSETKDFPATYLPTATNMGKSLEDYKKSSATWTYISPAAMFDLAGERTGNYTLGGDVFHTNAKGESYISYADYAIALMDEVESGKHVGERISVVN</sequence>
<dbReference type="InterPro" id="IPR036291">
    <property type="entry name" value="NAD(P)-bd_dom_sf"/>
</dbReference>
<dbReference type="Gene3D" id="3.40.50.720">
    <property type="entry name" value="NAD(P)-binding Rossmann-like Domain"/>
    <property type="match status" value="1"/>
</dbReference>
<dbReference type="InterPro" id="IPR016040">
    <property type="entry name" value="NAD(P)-bd_dom"/>
</dbReference>
<feature type="domain" description="NAD(P)-binding" evidence="1">
    <location>
        <begin position="7"/>
        <end position="189"/>
    </location>
</feature>
<reference evidence="2" key="1">
    <citation type="submission" date="2014-07" db="EMBL/GenBank/DDBJ databases">
        <authorList>
            <person name="Urmite Genomes Urmite Genomes"/>
        </authorList>
    </citation>
    <scope>NUCLEOTIDE SEQUENCE</scope>
    <source>
        <strain evidence="2">13S34_air</strain>
    </source>
</reference>
<dbReference type="PANTHER" id="PTHR43355:SF2">
    <property type="entry name" value="FLAVIN REDUCTASE (NADPH)"/>
    <property type="match status" value="1"/>
</dbReference>
<evidence type="ECO:0000259" key="1">
    <source>
        <dbReference type="Pfam" id="PF13460"/>
    </source>
</evidence>